<sequence>MRLRDWALDDRCYAVRLGASLMGVKLPTVTDDSALESGPALELVDDVLHGPLEILVRLVTLPDVQQEWNSGTDEMTWAADALDRFSIMRRTVMLASLPVENPAQIAMPLMGEIEDRLAENRLDGRCWVSGDHPGVADIMLFPVVALSQDLEVPLDLYPAVRNFMRYFKALPGFITMPGVPECH</sequence>
<dbReference type="Gene3D" id="1.20.1050.10">
    <property type="match status" value="1"/>
</dbReference>
<dbReference type="AlphaFoldDB" id="A0A1B6VKD8"/>
<keyword evidence="1" id="KW-0808">Transferase</keyword>
<evidence type="ECO:0000313" key="2">
    <source>
        <dbReference type="Proteomes" id="UP000077786"/>
    </source>
</evidence>
<dbReference type="Pfam" id="PF13410">
    <property type="entry name" value="GST_C_2"/>
    <property type="match status" value="1"/>
</dbReference>
<evidence type="ECO:0000313" key="1">
    <source>
        <dbReference type="EMBL" id="OAJ67685.1"/>
    </source>
</evidence>
<dbReference type="GO" id="GO:0016740">
    <property type="term" value="F:transferase activity"/>
    <property type="evidence" value="ECO:0007669"/>
    <property type="project" value="UniProtKB-KW"/>
</dbReference>
<protein>
    <submittedName>
        <fullName evidence="1">Glutathione S-transferase</fullName>
    </submittedName>
</protein>
<dbReference type="RefSeq" id="WP_064274482.1">
    <property type="nucleotide sequence ID" value="NZ_LUTU01000007.1"/>
</dbReference>
<dbReference type="SUPFAM" id="SSF47616">
    <property type="entry name" value="GST C-terminal domain-like"/>
    <property type="match status" value="1"/>
</dbReference>
<dbReference type="InterPro" id="IPR036282">
    <property type="entry name" value="Glutathione-S-Trfase_C_sf"/>
</dbReference>
<gene>
    <name evidence="1" type="ORF">A0123_01727</name>
</gene>
<accession>A0A1B6VKD8</accession>
<dbReference type="OrthoDB" id="9810080at2"/>
<dbReference type="PATRIC" id="fig|38307.3.peg.1780"/>
<comment type="caution">
    <text evidence="1">The sequence shown here is derived from an EMBL/GenBank/DDBJ whole genome shotgun (WGS) entry which is preliminary data.</text>
</comment>
<reference evidence="1 2" key="1">
    <citation type="submission" date="2016-03" db="EMBL/GenBank/DDBJ databases">
        <title>Draft genome sequence of Gluconobacter cerinus strain CECT 9110.</title>
        <authorList>
            <person name="Sainz F."/>
            <person name="Mas A."/>
            <person name="Torija M.J."/>
        </authorList>
    </citation>
    <scope>NUCLEOTIDE SEQUENCE [LARGE SCALE GENOMIC DNA]</scope>
    <source>
        <strain evidence="1 2">CECT 9110</strain>
    </source>
</reference>
<dbReference type="Proteomes" id="UP000077786">
    <property type="component" value="Unassembled WGS sequence"/>
</dbReference>
<organism evidence="1 2">
    <name type="scientific">Gluconobacter cerinus</name>
    <dbReference type="NCBI Taxonomy" id="38307"/>
    <lineage>
        <taxon>Bacteria</taxon>
        <taxon>Pseudomonadati</taxon>
        <taxon>Pseudomonadota</taxon>
        <taxon>Alphaproteobacteria</taxon>
        <taxon>Acetobacterales</taxon>
        <taxon>Acetobacteraceae</taxon>
        <taxon>Gluconobacter</taxon>
    </lineage>
</organism>
<dbReference type="EMBL" id="LUTU01000007">
    <property type="protein sequence ID" value="OAJ67685.1"/>
    <property type="molecule type" value="Genomic_DNA"/>
</dbReference>
<proteinExistence type="predicted"/>
<name>A0A1B6VKD8_9PROT</name>